<evidence type="ECO:0000313" key="3">
    <source>
        <dbReference type="Proteomes" id="UP000641932"/>
    </source>
</evidence>
<gene>
    <name evidence="2" type="ORF">GCM10012280_01380</name>
</gene>
<accession>A0A917ZE44</accession>
<evidence type="ECO:0000256" key="1">
    <source>
        <dbReference type="SAM" id="MobiDB-lite"/>
    </source>
</evidence>
<reference evidence="2" key="1">
    <citation type="journal article" date="2014" name="Int. J. Syst. Evol. Microbiol.">
        <title>Complete genome sequence of Corynebacterium casei LMG S-19264T (=DSM 44701T), isolated from a smear-ripened cheese.</title>
        <authorList>
            <consortium name="US DOE Joint Genome Institute (JGI-PGF)"/>
            <person name="Walter F."/>
            <person name="Albersmeier A."/>
            <person name="Kalinowski J."/>
            <person name="Ruckert C."/>
        </authorList>
    </citation>
    <scope>NUCLEOTIDE SEQUENCE</scope>
    <source>
        <strain evidence="2">CGMCC 4.7201</strain>
    </source>
</reference>
<protein>
    <submittedName>
        <fullName evidence="2">Uncharacterized protein</fullName>
    </submittedName>
</protein>
<reference evidence="2" key="2">
    <citation type="submission" date="2020-09" db="EMBL/GenBank/DDBJ databases">
        <authorList>
            <person name="Sun Q."/>
            <person name="Zhou Y."/>
        </authorList>
    </citation>
    <scope>NUCLEOTIDE SEQUENCE</scope>
    <source>
        <strain evidence="2">CGMCC 4.7201</strain>
    </source>
</reference>
<dbReference type="EMBL" id="BMMS01000001">
    <property type="protein sequence ID" value="GGO80162.1"/>
    <property type="molecule type" value="Genomic_DNA"/>
</dbReference>
<name>A0A917ZE44_9ACTN</name>
<comment type="caution">
    <text evidence="2">The sequence shown here is derived from an EMBL/GenBank/DDBJ whole genome shotgun (WGS) entry which is preliminary data.</text>
</comment>
<dbReference type="AlphaFoldDB" id="A0A917ZE44"/>
<feature type="region of interest" description="Disordered" evidence="1">
    <location>
        <begin position="94"/>
        <end position="119"/>
    </location>
</feature>
<organism evidence="2 3">
    <name type="scientific">Wenjunlia tyrosinilytica</name>
    <dbReference type="NCBI Taxonomy" id="1544741"/>
    <lineage>
        <taxon>Bacteria</taxon>
        <taxon>Bacillati</taxon>
        <taxon>Actinomycetota</taxon>
        <taxon>Actinomycetes</taxon>
        <taxon>Kitasatosporales</taxon>
        <taxon>Streptomycetaceae</taxon>
        <taxon>Wenjunlia</taxon>
    </lineage>
</organism>
<dbReference type="Proteomes" id="UP000641932">
    <property type="component" value="Unassembled WGS sequence"/>
</dbReference>
<proteinExistence type="predicted"/>
<sequence>MAKNGVTAAELAEDVNDAILRLTGRRGEVGEHTVWRWLAGENQWPHERQRAALEQVTGCTAEALGFVRRGARVSPPAHEEDPLRRRTFLAAAGAAAAIGTGPPQRVGTADVDRLERWTR</sequence>
<feature type="compositionally biased region" description="Basic and acidic residues" evidence="1">
    <location>
        <begin position="110"/>
        <end position="119"/>
    </location>
</feature>
<evidence type="ECO:0000313" key="2">
    <source>
        <dbReference type="EMBL" id="GGO80162.1"/>
    </source>
</evidence>
<keyword evidence="3" id="KW-1185">Reference proteome</keyword>